<dbReference type="FunFam" id="1.10.275.10:FF:000005">
    <property type="entry name" value="Histidine ammonia-lyase"/>
    <property type="match status" value="1"/>
</dbReference>
<dbReference type="Gene3D" id="1.10.275.10">
    <property type="entry name" value="Fumarase/aspartase (N-terminal domain)"/>
    <property type="match status" value="1"/>
</dbReference>
<reference evidence="6" key="1">
    <citation type="submission" date="2018-05" db="EMBL/GenBank/DDBJ databases">
        <authorList>
            <person name="Lanie J.A."/>
            <person name="Ng W.-L."/>
            <person name="Kazmierczak K.M."/>
            <person name="Andrzejewski T.M."/>
            <person name="Davidsen T.M."/>
            <person name="Wayne K.J."/>
            <person name="Tettelin H."/>
            <person name="Glass J.I."/>
            <person name="Rusch D."/>
            <person name="Podicherti R."/>
            <person name="Tsui H.-C.T."/>
            <person name="Winkler M.E."/>
        </authorList>
    </citation>
    <scope>NUCLEOTIDE SEQUENCE</scope>
</reference>
<dbReference type="Gene3D" id="1.20.200.10">
    <property type="entry name" value="Fumarase/aspartase (Central domain)"/>
    <property type="match status" value="1"/>
</dbReference>
<dbReference type="AlphaFoldDB" id="A0A381RQ80"/>
<dbReference type="NCBIfam" id="TIGR01225">
    <property type="entry name" value="hutH"/>
    <property type="match status" value="1"/>
</dbReference>
<dbReference type="PANTHER" id="PTHR10362">
    <property type="entry name" value="HISTIDINE AMMONIA-LYASE"/>
    <property type="match status" value="1"/>
</dbReference>
<dbReference type="InterPro" id="IPR008948">
    <property type="entry name" value="L-Aspartase-like"/>
</dbReference>
<evidence type="ECO:0000256" key="4">
    <source>
        <dbReference type="ARBA" id="ARBA00023239"/>
    </source>
</evidence>
<comment type="catalytic activity">
    <reaction evidence="5">
        <text>L-histidine = trans-urocanate + NH4(+)</text>
        <dbReference type="Rhea" id="RHEA:21232"/>
        <dbReference type="ChEBI" id="CHEBI:17771"/>
        <dbReference type="ChEBI" id="CHEBI:28938"/>
        <dbReference type="ChEBI" id="CHEBI:57595"/>
        <dbReference type="EC" id="4.3.1.3"/>
    </reaction>
</comment>
<evidence type="ECO:0000256" key="1">
    <source>
        <dbReference type="ARBA" id="ARBA00005113"/>
    </source>
</evidence>
<dbReference type="GO" id="GO:0019557">
    <property type="term" value="P:L-histidine catabolic process to glutamate and formate"/>
    <property type="evidence" value="ECO:0007669"/>
    <property type="project" value="UniProtKB-UniPathway"/>
</dbReference>
<protein>
    <recommendedName>
        <fullName evidence="2">histidine ammonia-lyase</fullName>
        <ecNumber evidence="2">4.3.1.3</ecNumber>
    </recommendedName>
</protein>
<name>A0A381RQ80_9ZZZZ</name>
<organism evidence="6">
    <name type="scientific">marine metagenome</name>
    <dbReference type="NCBI Taxonomy" id="408172"/>
    <lineage>
        <taxon>unclassified sequences</taxon>
        <taxon>metagenomes</taxon>
        <taxon>ecological metagenomes</taxon>
    </lineage>
</organism>
<dbReference type="NCBIfam" id="NF006871">
    <property type="entry name" value="PRK09367.1"/>
    <property type="match status" value="1"/>
</dbReference>
<dbReference type="Pfam" id="PF00221">
    <property type="entry name" value="Lyase_aromatic"/>
    <property type="match status" value="1"/>
</dbReference>
<evidence type="ECO:0000313" key="6">
    <source>
        <dbReference type="EMBL" id="SUZ94066.1"/>
    </source>
</evidence>
<dbReference type="UniPathway" id="UPA00379">
    <property type="reaction ID" value="UER00549"/>
</dbReference>
<gene>
    <name evidence="6" type="ORF">METZ01_LOCUS46920</name>
</gene>
<keyword evidence="3" id="KW-0369">Histidine metabolism</keyword>
<dbReference type="InterPro" id="IPR022313">
    <property type="entry name" value="Phe/His_NH3-lyase_AS"/>
</dbReference>
<dbReference type="GO" id="GO:0004397">
    <property type="term" value="F:histidine ammonia-lyase activity"/>
    <property type="evidence" value="ECO:0007669"/>
    <property type="project" value="UniProtKB-EC"/>
</dbReference>
<dbReference type="EC" id="4.3.1.3" evidence="2"/>
<evidence type="ECO:0000256" key="2">
    <source>
        <dbReference type="ARBA" id="ARBA00012994"/>
    </source>
</evidence>
<dbReference type="PROSITE" id="PS00488">
    <property type="entry name" value="PAL_HISTIDASE"/>
    <property type="match status" value="1"/>
</dbReference>
<sequence>MSLKKFFYGRDKLTCQLAQSILEDKLICEIGDEEINKINKSRQSILNVLESSSTIYGVNTGIGELCNTIISDNDSKLLQENLLKSHAVGVGDNAPLEISKLMMILKVHSLCKGFSGISIEVIKRICWHIEKNIIPVIPSQGSVGASGDLAPLAHLFLPLIGLGEVIYKGKKVKTKEALEKEKKASIVLKEKEGLALINGTQFISAYACYALEKFKNCLINADIISAFSLESVQGSIQPFSQKIQKLRPFKGSLMVTNTIRDLLKGSEILDSHKNCDRVQDPYSIRCIPQVHGASWDAYFHLNEILEIELNSVTDNPIVIDENEIISGGNFHGQPLAIPIDYAVIAASEIGNISDRRIYLMLKGNEIVPKFLIKNSGVNSGFMILQYTTAALSSENKNLCFPASADSITTSLGQEDHVSMGSIGAVKFLRVIENLEKILAIELLCSVQALDFYNPLKSGLKIDTCYNYIRSQIKHCKEDRIFTSDINNAIEIIKSKKLIELTL</sequence>
<dbReference type="GO" id="GO:0005737">
    <property type="term" value="C:cytoplasm"/>
    <property type="evidence" value="ECO:0007669"/>
    <property type="project" value="InterPro"/>
</dbReference>
<dbReference type="FunFam" id="1.20.200.10:FF:000003">
    <property type="entry name" value="Histidine ammonia-lyase"/>
    <property type="match status" value="1"/>
</dbReference>
<dbReference type="InterPro" id="IPR024083">
    <property type="entry name" value="Fumarase/histidase_N"/>
</dbReference>
<proteinExistence type="predicted"/>
<accession>A0A381RQ80</accession>
<dbReference type="CDD" id="cd00332">
    <property type="entry name" value="PAL-HAL"/>
    <property type="match status" value="1"/>
</dbReference>
<evidence type="ECO:0000256" key="3">
    <source>
        <dbReference type="ARBA" id="ARBA00022808"/>
    </source>
</evidence>
<dbReference type="GO" id="GO:0019556">
    <property type="term" value="P:L-histidine catabolic process to glutamate and formamide"/>
    <property type="evidence" value="ECO:0007669"/>
    <property type="project" value="UniProtKB-UniPathway"/>
</dbReference>
<dbReference type="InterPro" id="IPR001106">
    <property type="entry name" value="Aromatic_Lyase"/>
</dbReference>
<dbReference type="SUPFAM" id="SSF48557">
    <property type="entry name" value="L-aspartase-like"/>
    <property type="match status" value="1"/>
</dbReference>
<evidence type="ECO:0000256" key="5">
    <source>
        <dbReference type="ARBA" id="ARBA00049269"/>
    </source>
</evidence>
<comment type="pathway">
    <text evidence="1">Amino-acid degradation; L-histidine degradation into L-glutamate; N-formimidoyl-L-glutamate from L-histidine: step 1/3.</text>
</comment>
<keyword evidence="4" id="KW-0456">Lyase</keyword>
<dbReference type="EMBL" id="UINC01002200">
    <property type="protein sequence ID" value="SUZ94066.1"/>
    <property type="molecule type" value="Genomic_DNA"/>
</dbReference>
<dbReference type="InterPro" id="IPR005921">
    <property type="entry name" value="HutH"/>
</dbReference>